<dbReference type="SUPFAM" id="SSF53300">
    <property type="entry name" value="vWA-like"/>
    <property type="match status" value="1"/>
</dbReference>
<dbReference type="RefSeq" id="WP_339091239.1">
    <property type="nucleotide sequence ID" value="NZ_LR743507.1"/>
</dbReference>
<dbReference type="Gene3D" id="3.40.50.410">
    <property type="entry name" value="von Willebrand factor, type A domain"/>
    <property type="match status" value="1"/>
</dbReference>
<organism evidence="3">
    <name type="scientific">Variovorax paradoxus</name>
    <dbReference type="NCBI Taxonomy" id="34073"/>
    <lineage>
        <taxon>Bacteria</taxon>
        <taxon>Pseudomonadati</taxon>
        <taxon>Pseudomonadota</taxon>
        <taxon>Betaproteobacteria</taxon>
        <taxon>Burkholderiales</taxon>
        <taxon>Comamonadaceae</taxon>
        <taxon>Variovorax</taxon>
    </lineage>
</organism>
<dbReference type="InterPro" id="IPR013694">
    <property type="entry name" value="VIT"/>
</dbReference>
<evidence type="ECO:0008006" key="4">
    <source>
        <dbReference type="Google" id="ProtNLM"/>
    </source>
</evidence>
<dbReference type="EMBL" id="LR743507">
    <property type="protein sequence ID" value="CAA2106275.1"/>
    <property type="molecule type" value="Genomic_DNA"/>
</dbReference>
<dbReference type="Pfam" id="PF08487">
    <property type="entry name" value="VIT"/>
    <property type="match status" value="1"/>
</dbReference>
<evidence type="ECO:0000259" key="1">
    <source>
        <dbReference type="PROSITE" id="PS50234"/>
    </source>
</evidence>
<dbReference type="SMART" id="SM00327">
    <property type="entry name" value="VWA"/>
    <property type="match status" value="1"/>
</dbReference>
<dbReference type="Pfam" id="PF13768">
    <property type="entry name" value="VWA_3"/>
    <property type="match status" value="1"/>
</dbReference>
<dbReference type="InterPro" id="IPR002035">
    <property type="entry name" value="VWF_A"/>
</dbReference>
<protein>
    <recommendedName>
        <fullName evidence="4">VWA domain-containing protein</fullName>
    </recommendedName>
</protein>
<evidence type="ECO:0000259" key="2">
    <source>
        <dbReference type="PROSITE" id="PS51468"/>
    </source>
</evidence>
<sequence>MSNLEYARMTTTNGDAVVLEGVKASGDLRGVLLEMTVEQRFRNPGALNVEVAYSFPLPWGAVLLGVDVQLGNRHLNGAVVEKADAEAAYEGALAEGHAAIMLERNHDQSHTLNLGNLAAGEACIVTLRYAQTLSFEQQGLRLLIPTVIAPRYGDPVADGKLQPHQAPVHSAVAAYPFDIELRLHGELAQARVASPSHPVGVAMRPAEGMLQVSLARQGVLDRDFVLVVDHLAHDGTAVVARDSVEAGAIIALASFCPRIPARGPATTDVQLLVDCSGSMAGDSIGAARRALQSIVLQLGAGDRFSLSRFGSTVEHRSRGLWALTDVTRLAAQRWVGALQADLGGTEMESALASTFALSAGASSDVLVVTDGEISAIDATIASAKASGHRVFVVGIGSSPAEGHLRRLAEATGGACDFVAPGEAVEPAVLRMFARLRSPRLEAVRIEWPDGVRPVWVSALPASVFDADTVNLFALLEQVPEGEIRLLGVRPGDGATEEQIGSVRVARTAEPIAALSQIAAHARFAALAGPHDEERKAQARQLAVAYQLVTDETNYLLVVERAEGERATDMPELRKIAQMVPAGWSGTSSGQFEAVRAAPAPMMARMRGVPMPAAAGAAPPMLMKKRTRSSPDVVESETTATPGAIGAWLRKTPLSAWPGTYAALAQQGIPPEVVDWLELAMASRSDAPQTEAAVVASFLHLLANVLVFENVDQQDGVPWGPANAVRRLRDALAGKPGAAAVAANVDPRFVEVLAAELAGLTSERWPDPVYALSANAAA</sequence>
<dbReference type="InterPro" id="IPR036465">
    <property type="entry name" value="vWFA_dom_sf"/>
</dbReference>
<feature type="domain" description="VWFA" evidence="1">
    <location>
        <begin position="268"/>
        <end position="435"/>
    </location>
</feature>
<reference evidence="3" key="1">
    <citation type="submission" date="2019-12" db="EMBL/GenBank/DDBJ databases">
        <authorList>
            <person name="Cremers G."/>
        </authorList>
    </citation>
    <scope>NUCLEOTIDE SEQUENCE</scope>
    <source>
        <strain evidence="3">Vvax</strain>
    </source>
</reference>
<dbReference type="PROSITE" id="PS51468">
    <property type="entry name" value="VIT"/>
    <property type="match status" value="1"/>
</dbReference>
<feature type="domain" description="VIT" evidence="2">
    <location>
        <begin position="3"/>
        <end position="131"/>
    </location>
</feature>
<dbReference type="SMART" id="SM00609">
    <property type="entry name" value="VIT"/>
    <property type="match status" value="1"/>
</dbReference>
<dbReference type="PROSITE" id="PS50234">
    <property type="entry name" value="VWFA"/>
    <property type="match status" value="1"/>
</dbReference>
<evidence type="ECO:0000313" key="3">
    <source>
        <dbReference type="EMBL" id="CAA2106275.1"/>
    </source>
</evidence>
<accession>A0A679J968</accession>
<dbReference type="PANTHER" id="PTHR45737:SF6">
    <property type="entry name" value="VON WILLEBRAND FACTOR A DOMAIN-CONTAINING PROTEIN 5A"/>
    <property type="match status" value="1"/>
</dbReference>
<dbReference type="PANTHER" id="PTHR45737">
    <property type="entry name" value="VON WILLEBRAND FACTOR A DOMAIN-CONTAINING PROTEIN 5A"/>
    <property type="match status" value="1"/>
</dbReference>
<name>A0A679J968_VARPD</name>
<gene>
    <name evidence="3" type="ORF">VVAX_03662</name>
</gene>
<dbReference type="AlphaFoldDB" id="A0A679J968"/>
<proteinExistence type="predicted"/>